<dbReference type="AlphaFoldDB" id="Q64AC9"/>
<organism evidence="2">
    <name type="scientific">Uncultured archaeon GZfos26G2</name>
    <dbReference type="NCBI Taxonomy" id="3386331"/>
    <lineage>
        <taxon>Archaea</taxon>
        <taxon>Methanobacteriati</taxon>
        <taxon>Methanobacteriota</taxon>
        <taxon>Stenosarchaea group</taxon>
        <taxon>Methanomicrobia</taxon>
        <taxon>Candidatus Methanophagales</taxon>
        <taxon>Candidatus Methanophagaceae</taxon>
        <taxon>Candidatus Methanophaga</taxon>
    </lineage>
</organism>
<proteinExistence type="predicted"/>
<keyword evidence="1" id="KW-0812">Transmembrane</keyword>
<gene>
    <name evidence="2" type="ORF">GZ32E7_9</name>
</gene>
<reference evidence="2" key="1">
    <citation type="journal article" date="2004" name="Science">
        <title>Reverse methanogenesis: testing the hypothesis with environmental genomics.</title>
        <authorList>
            <person name="Hallam S.J."/>
            <person name="Putnam N."/>
            <person name="Preston C.M."/>
            <person name="Detter J.C."/>
            <person name="Rokhsar D."/>
            <person name="Richardson P.M."/>
            <person name="DeLong E.F."/>
        </authorList>
    </citation>
    <scope>NUCLEOTIDE SEQUENCE</scope>
</reference>
<name>Q64AC9_UNCAG</name>
<sequence>MPSFDPSQCNLDFHGFIGHLFTHVIPFSFKFNLAVLFYYSLDFFKIPFRNYSLKFFIGQRLCTLRIDIWICLRICQRVRVDIVSSTHLLYFFNTFLCV</sequence>
<keyword evidence="1" id="KW-1133">Transmembrane helix</keyword>
<protein>
    <submittedName>
        <fullName evidence="2">Uncharacterized protein</fullName>
    </submittedName>
</protein>
<evidence type="ECO:0000256" key="1">
    <source>
        <dbReference type="SAM" id="Phobius"/>
    </source>
</evidence>
<keyword evidence="1" id="KW-0472">Membrane</keyword>
<feature type="transmembrane region" description="Helical" evidence="1">
    <location>
        <begin position="20"/>
        <end position="41"/>
    </location>
</feature>
<accession>Q64AC9</accession>
<dbReference type="EMBL" id="AY714855">
    <property type="protein sequence ID" value="AAU83648.1"/>
    <property type="molecule type" value="Genomic_DNA"/>
</dbReference>
<reference evidence="2" key="2">
    <citation type="submission" date="2004-08" db="EMBL/GenBank/DDBJ databases">
        <authorList>
            <person name="Putnam N."/>
            <person name="Detter J.C."/>
            <person name="Richardson P.M."/>
            <person name="Rokhsar D."/>
        </authorList>
    </citation>
    <scope>NUCLEOTIDE SEQUENCE</scope>
</reference>
<evidence type="ECO:0000313" key="2">
    <source>
        <dbReference type="EMBL" id="AAU83648.1"/>
    </source>
</evidence>